<organism evidence="2 3">
    <name type="scientific">Microdochium trichocladiopsis</name>
    <dbReference type="NCBI Taxonomy" id="1682393"/>
    <lineage>
        <taxon>Eukaryota</taxon>
        <taxon>Fungi</taxon>
        <taxon>Dikarya</taxon>
        <taxon>Ascomycota</taxon>
        <taxon>Pezizomycotina</taxon>
        <taxon>Sordariomycetes</taxon>
        <taxon>Xylariomycetidae</taxon>
        <taxon>Xylariales</taxon>
        <taxon>Microdochiaceae</taxon>
        <taxon>Microdochium</taxon>
    </lineage>
</organism>
<keyword evidence="3" id="KW-1185">Reference proteome</keyword>
<protein>
    <submittedName>
        <fullName evidence="2">Uncharacterized protein</fullName>
    </submittedName>
</protein>
<evidence type="ECO:0000313" key="3">
    <source>
        <dbReference type="Proteomes" id="UP000756346"/>
    </source>
</evidence>
<gene>
    <name evidence="2" type="ORF">B0I36DRAFT_336188</name>
</gene>
<evidence type="ECO:0000256" key="1">
    <source>
        <dbReference type="SAM" id="MobiDB-lite"/>
    </source>
</evidence>
<dbReference type="RefSeq" id="XP_046006816.1">
    <property type="nucleotide sequence ID" value="XM_046155578.1"/>
</dbReference>
<dbReference type="AlphaFoldDB" id="A0A9P8XUW2"/>
<proteinExistence type="predicted"/>
<comment type="caution">
    <text evidence="2">The sequence shown here is derived from an EMBL/GenBank/DDBJ whole genome shotgun (WGS) entry which is preliminary data.</text>
</comment>
<dbReference type="GeneID" id="70185124"/>
<dbReference type="Proteomes" id="UP000756346">
    <property type="component" value="Unassembled WGS sequence"/>
</dbReference>
<name>A0A9P8XUW2_9PEZI</name>
<reference evidence="2" key="1">
    <citation type="journal article" date="2021" name="Nat. Commun.">
        <title>Genetic determinants of endophytism in the Arabidopsis root mycobiome.</title>
        <authorList>
            <person name="Mesny F."/>
            <person name="Miyauchi S."/>
            <person name="Thiergart T."/>
            <person name="Pickel B."/>
            <person name="Atanasova L."/>
            <person name="Karlsson M."/>
            <person name="Huettel B."/>
            <person name="Barry K.W."/>
            <person name="Haridas S."/>
            <person name="Chen C."/>
            <person name="Bauer D."/>
            <person name="Andreopoulos W."/>
            <person name="Pangilinan J."/>
            <person name="LaButti K."/>
            <person name="Riley R."/>
            <person name="Lipzen A."/>
            <person name="Clum A."/>
            <person name="Drula E."/>
            <person name="Henrissat B."/>
            <person name="Kohler A."/>
            <person name="Grigoriev I.V."/>
            <person name="Martin F.M."/>
            <person name="Hacquard S."/>
        </authorList>
    </citation>
    <scope>NUCLEOTIDE SEQUENCE</scope>
    <source>
        <strain evidence="2">MPI-CAGE-CH-0230</strain>
    </source>
</reference>
<feature type="compositionally biased region" description="Low complexity" evidence="1">
    <location>
        <begin position="81"/>
        <end position="101"/>
    </location>
</feature>
<sequence>MAGMCPNGDREGLDFYLAFFGQVESVDPSTGAVTTTTFKSLPPCTARDASGQCTSYATTPDYLEMMYRCTKCAAAPCKTTTTTTTKSTSTSTSSSSSPTTTHTKICSFGTAFGYEKPSGSIKKSLTLDTQPGQGCNRWGWYETPTLADLQGSGIGGPLYVGAGGNDIAKAVAVGAWLAKANSEGKVAVGWALVEGYNLAEANVHFDCLPLSKCAPGSYTCTSGPLTSRDTRYWAVTTLVYPRCPSGSRAALVVHASVNVKTTDKICPAPKAS</sequence>
<accession>A0A9P8XUW2</accession>
<evidence type="ECO:0000313" key="2">
    <source>
        <dbReference type="EMBL" id="KAH7018549.1"/>
    </source>
</evidence>
<dbReference type="EMBL" id="JAGTJQ010000011">
    <property type="protein sequence ID" value="KAH7018549.1"/>
    <property type="molecule type" value="Genomic_DNA"/>
</dbReference>
<dbReference type="OrthoDB" id="4710070at2759"/>
<feature type="region of interest" description="Disordered" evidence="1">
    <location>
        <begin position="81"/>
        <end position="102"/>
    </location>
</feature>